<feature type="region of interest" description="Disordered" evidence="10">
    <location>
        <begin position="1739"/>
        <end position="1760"/>
    </location>
</feature>
<evidence type="ECO:0000256" key="7">
    <source>
        <dbReference type="ARBA" id="ARBA00023242"/>
    </source>
</evidence>
<dbReference type="Proteomes" id="UP000037069">
    <property type="component" value="Unassembled WGS sequence"/>
</dbReference>
<dbReference type="Pfam" id="PF10487">
    <property type="entry name" value="Nup188_N"/>
    <property type="match status" value="1"/>
</dbReference>
<keyword evidence="2" id="KW-0813">Transport</keyword>
<dbReference type="STRING" id="7375.A0A0L0BP56"/>
<dbReference type="GO" id="GO:0044611">
    <property type="term" value="C:nuclear pore inner ring"/>
    <property type="evidence" value="ECO:0007669"/>
    <property type="project" value="TreeGrafter"/>
</dbReference>
<dbReference type="Pfam" id="PF21093">
    <property type="entry name" value="Nup188_N-subdom_III"/>
    <property type="match status" value="1"/>
</dbReference>
<dbReference type="EMBL" id="JRES01001578">
    <property type="protein sequence ID" value="KNC21791.1"/>
    <property type="molecule type" value="Genomic_DNA"/>
</dbReference>
<dbReference type="InterPro" id="IPR044840">
    <property type="entry name" value="Nup188"/>
</dbReference>
<feature type="domain" description="Nucleoporin Nup188 N-terminal" evidence="11">
    <location>
        <begin position="31"/>
        <end position="443"/>
    </location>
</feature>
<keyword evidence="14" id="KW-1185">Reference proteome</keyword>
<dbReference type="GO" id="GO:0017056">
    <property type="term" value="F:structural constituent of nuclear pore"/>
    <property type="evidence" value="ECO:0007669"/>
    <property type="project" value="InterPro"/>
</dbReference>
<keyword evidence="4" id="KW-0653">Protein transport</keyword>
<evidence type="ECO:0000256" key="5">
    <source>
        <dbReference type="ARBA" id="ARBA00023010"/>
    </source>
</evidence>
<evidence type="ECO:0000256" key="10">
    <source>
        <dbReference type="SAM" id="MobiDB-lite"/>
    </source>
</evidence>
<accession>A0A0L0BP56</accession>
<evidence type="ECO:0000259" key="12">
    <source>
        <dbReference type="Pfam" id="PF21093"/>
    </source>
</evidence>
<evidence type="ECO:0000256" key="3">
    <source>
        <dbReference type="ARBA" id="ARBA00022816"/>
    </source>
</evidence>
<dbReference type="PANTHER" id="PTHR31431:SF1">
    <property type="entry name" value="NUCLEOPORIN NUP188"/>
    <property type="match status" value="1"/>
</dbReference>
<gene>
    <name evidence="13" type="ORF">FF38_03233</name>
</gene>
<evidence type="ECO:0000256" key="6">
    <source>
        <dbReference type="ARBA" id="ARBA00023132"/>
    </source>
</evidence>
<dbReference type="OrthoDB" id="102511at2759"/>
<keyword evidence="7" id="KW-0539">Nucleus</keyword>
<protein>
    <recommendedName>
        <fullName evidence="9">Nucleoporin NUP188</fullName>
    </recommendedName>
</protein>
<dbReference type="InterPro" id="IPR018864">
    <property type="entry name" value="Nucleoporin_Nup188_N"/>
</dbReference>
<evidence type="ECO:0000256" key="9">
    <source>
        <dbReference type="ARBA" id="ARBA00040174"/>
    </source>
</evidence>
<feature type="compositionally biased region" description="Low complexity" evidence="10">
    <location>
        <begin position="1791"/>
        <end position="1810"/>
    </location>
</feature>
<keyword evidence="3" id="KW-0509">mRNA transport</keyword>
<keyword evidence="6" id="KW-0906">Nuclear pore complex</keyword>
<feature type="region of interest" description="Disordered" evidence="10">
    <location>
        <begin position="1791"/>
        <end position="1859"/>
    </location>
</feature>
<name>A0A0L0BP56_LUCCU</name>
<dbReference type="GO" id="GO:0006606">
    <property type="term" value="P:protein import into nucleus"/>
    <property type="evidence" value="ECO:0007669"/>
    <property type="project" value="TreeGrafter"/>
</dbReference>
<comment type="subcellular location">
    <subcellularLocation>
        <location evidence="1">Nucleus</location>
        <location evidence="1">Nuclear pore complex</location>
    </subcellularLocation>
</comment>
<evidence type="ECO:0000313" key="13">
    <source>
        <dbReference type="EMBL" id="KNC21791.1"/>
    </source>
</evidence>
<feature type="compositionally biased region" description="Low complexity" evidence="10">
    <location>
        <begin position="1739"/>
        <end position="1749"/>
    </location>
</feature>
<dbReference type="InterPro" id="IPR048883">
    <property type="entry name" value="Nup188_N-subdom_III"/>
</dbReference>
<evidence type="ECO:0000256" key="8">
    <source>
        <dbReference type="ARBA" id="ARBA00038387"/>
    </source>
</evidence>
<feature type="compositionally biased region" description="Acidic residues" evidence="10">
    <location>
        <begin position="1839"/>
        <end position="1853"/>
    </location>
</feature>
<dbReference type="PANTHER" id="PTHR31431">
    <property type="entry name" value="NUCLEOPORIN NUP188 HOMOLOG"/>
    <property type="match status" value="1"/>
</dbReference>
<dbReference type="GO" id="GO:0051028">
    <property type="term" value="P:mRNA transport"/>
    <property type="evidence" value="ECO:0007669"/>
    <property type="project" value="UniProtKB-KW"/>
</dbReference>
<evidence type="ECO:0000259" key="11">
    <source>
        <dbReference type="Pfam" id="PF10487"/>
    </source>
</evidence>
<keyword evidence="5" id="KW-0811">Translocation</keyword>
<evidence type="ECO:0000256" key="1">
    <source>
        <dbReference type="ARBA" id="ARBA00004567"/>
    </source>
</evidence>
<dbReference type="GO" id="GO:0006405">
    <property type="term" value="P:RNA export from nucleus"/>
    <property type="evidence" value="ECO:0007669"/>
    <property type="project" value="TreeGrafter"/>
</dbReference>
<comment type="caution">
    <text evidence="13">The sequence shown here is derived from an EMBL/GenBank/DDBJ whole genome shotgun (WGS) entry which is preliminary data.</text>
</comment>
<feature type="compositionally biased region" description="Polar residues" evidence="10">
    <location>
        <begin position="1611"/>
        <end position="1629"/>
    </location>
</feature>
<feature type="region of interest" description="Disordered" evidence="10">
    <location>
        <begin position="1611"/>
        <end position="1631"/>
    </location>
</feature>
<feature type="domain" description="Nucleoporin Nup188 N-terminal subdomain III" evidence="12">
    <location>
        <begin position="521"/>
        <end position="941"/>
    </location>
</feature>
<reference evidence="13 14" key="1">
    <citation type="journal article" date="2015" name="Nat. Commun.">
        <title>Lucilia cuprina genome unlocks parasitic fly biology to underpin future interventions.</title>
        <authorList>
            <person name="Anstead C.A."/>
            <person name="Korhonen P.K."/>
            <person name="Young N.D."/>
            <person name="Hall R.S."/>
            <person name="Jex A.R."/>
            <person name="Murali S.C."/>
            <person name="Hughes D.S."/>
            <person name="Lee S.F."/>
            <person name="Perry T."/>
            <person name="Stroehlein A.J."/>
            <person name="Ansell B.R."/>
            <person name="Breugelmans B."/>
            <person name="Hofmann A."/>
            <person name="Qu J."/>
            <person name="Dugan S."/>
            <person name="Lee S.L."/>
            <person name="Chao H."/>
            <person name="Dinh H."/>
            <person name="Han Y."/>
            <person name="Doddapaneni H.V."/>
            <person name="Worley K.C."/>
            <person name="Muzny D.M."/>
            <person name="Ioannidis P."/>
            <person name="Waterhouse R.M."/>
            <person name="Zdobnov E.M."/>
            <person name="James P.J."/>
            <person name="Bagnall N.H."/>
            <person name="Kotze A.C."/>
            <person name="Gibbs R.A."/>
            <person name="Richards S."/>
            <person name="Batterham P."/>
            <person name="Gasser R.B."/>
        </authorList>
    </citation>
    <scope>NUCLEOTIDE SEQUENCE [LARGE SCALE GENOMIC DNA]</scope>
    <source>
        <strain evidence="13 14">LS</strain>
        <tissue evidence="13">Full body</tissue>
    </source>
</reference>
<proteinExistence type="inferred from homology"/>
<comment type="similarity">
    <text evidence="8">Belongs to the Nup188 family.</text>
</comment>
<evidence type="ECO:0000313" key="14">
    <source>
        <dbReference type="Proteomes" id="UP000037069"/>
    </source>
</evidence>
<dbReference type="OMA" id="PMAEMNF"/>
<evidence type="ECO:0000256" key="4">
    <source>
        <dbReference type="ARBA" id="ARBA00022927"/>
    </source>
</evidence>
<sequence>MSSASNNVITDWKRLWQLVSGIHHETPESTVKEELINVSKELQDGILQFKTANSTKNNLEKLLSDKKQDKLLPFTLRLQELLDLESLQCWEILCYYLANEYRGSASSLTSLISTENNMTQLLDDIWGYYTLERMIVLKIVKNLLIFYKVPNHPYHNEYKEIVDKIGLDKLKESYMKQLEHLINEQPPQKLTAREFFNYQAKLVNWSERNAREIIEVLQILLILCDHKHLSVAEITRLFNCFKQHSFGRQQAYLSSSNSLHAELFLRLAYSEVAILLKCFDFKDAQASSKICHEIYESLDKDLTRMCHHPENGPILLSWMMLQIRCCNAAENDEKLLRCQQMGKRAMDLKCFNYLHSLISSPLFRDDSMVARIVRKTIYDLLSYLCDYFDGDGSCSRHPFIYELLCELLSWPSLAKEFCSNEDDGVRSLYNTLLEIFPIDFQHMSMLACSLTKAGMGNYIKTQLESLPILSDYYDENKYFLKSVGDDEYVLTQTVKPFAHIDFFIPEGTSTAVLARPEGYCVHFRLPVNYFNVLHHEINCLLAETQQYYGEYENIERVKRVNEGLKYLHEALKKTKTLANISVEMVHPTEMCIDLLNKFKAVQQPPVELMANCLNVCTALLPLADAEIFIRVINLAILPVITNDSLDDYKKYAHGSCFDSNLVGTYLVDVEKKKEKFDFLQAYISFLRCYTKLQRRKYFQVEIPGLIFLLRDVFPHLHVWRFQSQQVKHKIYAEIMGFICDILDEFTSLEKDVKIPKDHLLLRDICVYSLLSMENGQILLRFVALGNAYLQHCMEMESNWIVQQTHGLVLLVRLSMRILMQVLKLKSNIFKTSELSPLEAMIYTQPKQRDTLRIIPVVTSYMSNIFDRWLPILSCRLLKRIALEFNMSLLACLDMEPDQIRLTFLQKLPDELESDSIKIAILELIEACIEKQPGVTEAFFKVNYNKEKRIFGKEQNAQISDSIVTYMEDYLEAVSKDPHIVEQIIPSKIMNLYHMLWKQNMQLLTDSLLQKPNFWENFCQPLFGSFKPNVKAYTQLLNILAIEVFCTNAKTNNGLKKILTKFFEPQYFEKWLDFVFDLPKTSVDKLQEFNPEEMPEWLCRLQAFKSFLLILLKKQPLFMEIPKKQFKLLAQKCLNILVERSEYVEDLRPLIILSELYLFIILSFKHAYTETTEEHKQMLKQLNHLLSRVASCYSDLHVRAKEACLSIAIKSADLLSEELTEDSSLSLSFLHSVVHIICSELQYLENGVKMEIQSRKSGVDEAKRTSSNSLVLCLNLLKTVAGIFHKDGFGNWDFPFISNKVFQRLLSCTGAILQLNSKQQLSVELLDVLIVFAKGNCSSEFLHCDVGDYLWLKLLPPKDLLEANYALQQPKDSEWTVQKWWPIYARGIELVCILFQKHSYHFLKEALQFVGIHEEYLVDSLLLSKQSLEPAAMQLIKSTVTLLVNLVQFEKQWRLEHSQSLFNLMRSVQMLLGHAISMFHQPKNLKLLLAGRRSQIDILRDIENAGMVDEVITTFNDLTEVIILCVKCLQAFSPNLIDLICEPEFLSSKWEPIFEIRFGAPKLSETAIHLTFGTVLSIVGVYTKVLNLQNYGFHEVPLNVLPEIDNKDPANVSTNVTKSPQTHNTSQRPFSKSLSVASVSSVNCPPNELLSNLDGELCLMALEHILTLAASQSMLALKNSLLPVREKQLIKREISSELLSYHEFVRRKVLVEYREHNKIWHRRKHGQVLMQQVEEHELASASGSVAQRSSSDIHKRPSTDLRVNVVRRLHLQQHRTPTPTGNFEMSHIISPISSKSQQPQSSAASQQPAASTPHLARSALRRPGDSTNYDPTKRVHIAEEVSEIEPAAAEEPEEITYFPPEEPKYSPLSYIQFVEEDYLHFMSNLFFIICQND</sequence>
<evidence type="ECO:0000256" key="2">
    <source>
        <dbReference type="ARBA" id="ARBA00022448"/>
    </source>
</evidence>
<organism evidence="13 14">
    <name type="scientific">Lucilia cuprina</name>
    <name type="common">Green bottle fly</name>
    <name type="synonym">Australian sheep blowfly</name>
    <dbReference type="NCBI Taxonomy" id="7375"/>
    <lineage>
        <taxon>Eukaryota</taxon>
        <taxon>Metazoa</taxon>
        <taxon>Ecdysozoa</taxon>
        <taxon>Arthropoda</taxon>
        <taxon>Hexapoda</taxon>
        <taxon>Insecta</taxon>
        <taxon>Pterygota</taxon>
        <taxon>Neoptera</taxon>
        <taxon>Endopterygota</taxon>
        <taxon>Diptera</taxon>
        <taxon>Brachycera</taxon>
        <taxon>Muscomorpha</taxon>
        <taxon>Oestroidea</taxon>
        <taxon>Calliphoridae</taxon>
        <taxon>Luciliinae</taxon>
        <taxon>Lucilia</taxon>
    </lineage>
</organism>